<comment type="caution">
    <text evidence="1">The sequence shown here is derived from an EMBL/GenBank/DDBJ whole genome shotgun (WGS) entry which is preliminary data.</text>
</comment>
<sequence>MYFVTDPALEEIQARLNTPRVQAVTRASRIPGFRTPVYMVTGLMIAKGLTVDMENNKRRNGEIEISGNAPSPIAQVGAGVNLAKSTNAEEADNWRAGEDVVFAYQLLKIEVKGWKGDKVEYDELKHKVAYLNQDDEEETDEEKDGVEVVLISPANTDTLHSDHDIGHMTVTEVGEGETRFRCISSTRK</sequence>
<reference evidence="1" key="1">
    <citation type="submission" date="2022-11" db="EMBL/GenBank/DDBJ databases">
        <authorList>
            <person name="Petersen C."/>
        </authorList>
    </citation>
    <scope>NUCLEOTIDE SEQUENCE</scope>
    <source>
        <strain evidence="1">IBT 26290</strain>
    </source>
</reference>
<protein>
    <submittedName>
        <fullName evidence="1">Uncharacterized protein</fullName>
    </submittedName>
</protein>
<dbReference type="OrthoDB" id="4500473at2759"/>
<proteinExistence type="predicted"/>
<evidence type="ECO:0000313" key="1">
    <source>
        <dbReference type="EMBL" id="KAJ5174595.1"/>
    </source>
</evidence>
<gene>
    <name evidence="1" type="ORF">N7482_000472</name>
</gene>
<evidence type="ECO:0000313" key="2">
    <source>
        <dbReference type="Proteomes" id="UP001149163"/>
    </source>
</evidence>
<dbReference type="GeneID" id="81421773"/>
<dbReference type="EMBL" id="JAPQKN010000001">
    <property type="protein sequence ID" value="KAJ5174595.1"/>
    <property type="molecule type" value="Genomic_DNA"/>
</dbReference>
<dbReference type="Proteomes" id="UP001149163">
    <property type="component" value="Unassembled WGS sequence"/>
</dbReference>
<organism evidence="1 2">
    <name type="scientific">Penicillium canariense</name>
    <dbReference type="NCBI Taxonomy" id="189055"/>
    <lineage>
        <taxon>Eukaryota</taxon>
        <taxon>Fungi</taxon>
        <taxon>Dikarya</taxon>
        <taxon>Ascomycota</taxon>
        <taxon>Pezizomycotina</taxon>
        <taxon>Eurotiomycetes</taxon>
        <taxon>Eurotiomycetidae</taxon>
        <taxon>Eurotiales</taxon>
        <taxon>Aspergillaceae</taxon>
        <taxon>Penicillium</taxon>
    </lineage>
</organism>
<keyword evidence="2" id="KW-1185">Reference proteome</keyword>
<dbReference type="AlphaFoldDB" id="A0A9W9IEK8"/>
<dbReference type="RefSeq" id="XP_056546203.1">
    <property type="nucleotide sequence ID" value="XM_056682597.1"/>
</dbReference>
<accession>A0A9W9IEK8</accession>
<reference evidence="1" key="2">
    <citation type="journal article" date="2023" name="IMA Fungus">
        <title>Comparative genomic study of the Penicillium genus elucidates a diverse pangenome and 15 lateral gene transfer events.</title>
        <authorList>
            <person name="Petersen C."/>
            <person name="Sorensen T."/>
            <person name="Nielsen M.R."/>
            <person name="Sondergaard T.E."/>
            <person name="Sorensen J.L."/>
            <person name="Fitzpatrick D.A."/>
            <person name="Frisvad J.C."/>
            <person name="Nielsen K.L."/>
        </authorList>
    </citation>
    <scope>NUCLEOTIDE SEQUENCE</scope>
    <source>
        <strain evidence="1">IBT 26290</strain>
    </source>
</reference>
<name>A0A9W9IEK8_9EURO</name>